<dbReference type="EMBL" id="CAXITT010000153">
    <property type="protein sequence ID" value="CAL1533844.1"/>
    <property type="molecule type" value="Genomic_DNA"/>
</dbReference>
<name>A0AAV2HMN0_LYMST</name>
<gene>
    <name evidence="2" type="ORF">GSLYS_00007804001</name>
</gene>
<feature type="compositionally biased region" description="Polar residues" evidence="1">
    <location>
        <begin position="25"/>
        <end position="50"/>
    </location>
</feature>
<evidence type="ECO:0000313" key="2">
    <source>
        <dbReference type="EMBL" id="CAL1533844.1"/>
    </source>
</evidence>
<feature type="compositionally biased region" description="Polar residues" evidence="1">
    <location>
        <begin position="59"/>
        <end position="84"/>
    </location>
</feature>
<dbReference type="AlphaFoldDB" id="A0AAV2HMN0"/>
<sequence length="125" mass="13457">MKVNKQKVDKAEAAENIYNNQLEMVNLNGQKSSPGTTDQTASDWPQTGTNEAGDDNVVYANTIQMSSPALSEPKTSPEPSTNVAKGNEKSARTLSPEGLVYVSVEISAGTKNPVIKEHKEPKEPQ</sequence>
<keyword evidence="3" id="KW-1185">Reference proteome</keyword>
<evidence type="ECO:0000313" key="3">
    <source>
        <dbReference type="Proteomes" id="UP001497497"/>
    </source>
</evidence>
<feature type="region of interest" description="Disordered" evidence="1">
    <location>
        <begin position="25"/>
        <end position="95"/>
    </location>
</feature>
<dbReference type="Proteomes" id="UP001497497">
    <property type="component" value="Unassembled WGS sequence"/>
</dbReference>
<comment type="caution">
    <text evidence="2">The sequence shown here is derived from an EMBL/GenBank/DDBJ whole genome shotgun (WGS) entry which is preliminary data.</text>
</comment>
<proteinExistence type="predicted"/>
<reference evidence="2 3" key="1">
    <citation type="submission" date="2024-04" db="EMBL/GenBank/DDBJ databases">
        <authorList>
            <consortium name="Genoscope - CEA"/>
            <person name="William W."/>
        </authorList>
    </citation>
    <scope>NUCLEOTIDE SEQUENCE [LARGE SCALE GENOMIC DNA]</scope>
</reference>
<organism evidence="2 3">
    <name type="scientific">Lymnaea stagnalis</name>
    <name type="common">Great pond snail</name>
    <name type="synonym">Helix stagnalis</name>
    <dbReference type="NCBI Taxonomy" id="6523"/>
    <lineage>
        <taxon>Eukaryota</taxon>
        <taxon>Metazoa</taxon>
        <taxon>Spiralia</taxon>
        <taxon>Lophotrochozoa</taxon>
        <taxon>Mollusca</taxon>
        <taxon>Gastropoda</taxon>
        <taxon>Heterobranchia</taxon>
        <taxon>Euthyneura</taxon>
        <taxon>Panpulmonata</taxon>
        <taxon>Hygrophila</taxon>
        <taxon>Lymnaeoidea</taxon>
        <taxon>Lymnaeidae</taxon>
        <taxon>Lymnaea</taxon>
    </lineage>
</organism>
<evidence type="ECO:0000256" key="1">
    <source>
        <dbReference type="SAM" id="MobiDB-lite"/>
    </source>
</evidence>
<feature type="non-terminal residue" evidence="2">
    <location>
        <position position="125"/>
    </location>
</feature>
<accession>A0AAV2HMN0</accession>
<protein>
    <submittedName>
        <fullName evidence="2">Uncharacterized protein</fullName>
    </submittedName>
</protein>